<reference evidence="2" key="1">
    <citation type="submission" date="2022-11" db="UniProtKB">
        <authorList>
            <consortium name="WormBaseParasite"/>
        </authorList>
    </citation>
    <scope>IDENTIFICATION</scope>
</reference>
<dbReference type="Proteomes" id="UP000887565">
    <property type="component" value="Unplaced"/>
</dbReference>
<dbReference type="WBParaSite" id="nRc.2.0.1.t32796-RA">
    <property type="protein sequence ID" value="nRc.2.0.1.t32796-RA"/>
    <property type="gene ID" value="nRc.2.0.1.g32796"/>
</dbReference>
<proteinExistence type="predicted"/>
<accession>A0A915K399</accession>
<keyword evidence="1" id="KW-1185">Reference proteome</keyword>
<organism evidence="1 2">
    <name type="scientific">Romanomermis culicivorax</name>
    <name type="common">Nematode worm</name>
    <dbReference type="NCBI Taxonomy" id="13658"/>
    <lineage>
        <taxon>Eukaryota</taxon>
        <taxon>Metazoa</taxon>
        <taxon>Ecdysozoa</taxon>
        <taxon>Nematoda</taxon>
        <taxon>Enoplea</taxon>
        <taxon>Dorylaimia</taxon>
        <taxon>Mermithida</taxon>
        <taxon>Mermithoidea</taxon>
        <taxon>Mermithidae</taxon>
        <taxon>Romanomermis</taxon>
    </lineage>
</organism>
<name>A0A915K399_ROMCU</name>
<dbReference type="AlphaFoldDB" id="A0A915K399"/>
<evidence type="ECO:0000313" key="1">
    <source>
        <dbReference type="Proteomes" id="UP000887565"/>
    </source>
</evidence>
<evidence type="ECO:0000313" key="2">
    <source>
        <dbReference type="WBParaSite" id="nRc.2.0.1.t32796-RA"/>
    </source>
</evidence>
<sequence>MEIKCLTASANQIVKKSVTGNCTLNRKIFRVRKKIWVISHGAEKTLGRCLGNDFQSENDRIKLVEEDSEKNP</sequence>
<protein>
    <submittedName>
        <fullName evidence="2">Uncharacterized protein</fullName>
    </submittedName>
</protein>